<dbReference type="PRINTS" id="PR01415">
    <property type="entry name" value="ANKYRIN"/>
</dbReference>
<protein>
    <submittedName>
        <fullName evidence="6">Ankyrin repeat-containing domain protein</fullName>
    </submittedName>
</protein>
<evidence type="ECO:0000256" key="1">
    <source>
        <dbReference type="ARBA" id="ARBA00022737"/>
    </source>
</evidence>
<sequence>MAEVIGLVASILQLVDTVARACTLIKDLHNAPKEQGELLSEIKSLQPLLAALQDRLLNHTSGASHPHIEEPLSALEETLTRCSNKLNTGGAFHRVWKPISWTLWNKKEAREDLDQVERFKSLLTTWLTMNIWINFTDLGIRDVGQEHDSILKSMTLAAAEQQQHIDDHVVNHLESRADESIGIACLYLNHKEAESQTPQNLLGSLWRQLILGKPIPAAVHTWHTHHHERKTRITLDQLHKILTSSIAQYQQVYLIIDAVDEYPEEQHTVLLRYLSAFGSSTNVMITSRPHIEPEPMLFPNLAMLEIQATKNDMLQYIDTQISTSIRLSKHVRARPELYEEIRSKILSHVDGMFLLVKLHINSLARKNTVKAVREALHQLPKDLYHSYDEAMERIDHQGDDDKQLAYQTLTWVANAKQPSSVTELQAALAIEPDSTALDADNLLDIGIVLSVCAGLVMVKETASVVRLMHYTTQEYMDHIQSQRFPNAHTEITSRCLTYLSLEEFLTLPPAPDPKLGSKYPLLDYSQYCLSHAVGQPELELLDKIKSFLHRGPVWKNLWKAQGEYCQRINMPWSLVPPWMIEELYWPASPLCTVAATNLQIIMTHLLVEDTPTEDKSYAASYCGHLQMVQLLLDHGADVNILGQYGMSALMAASYQGHEVVVQLLLDNGANMNEASGETPLRSASQNGHETLVQLLLDHGADMNKQREVFGSYNTAFHVAAAQGHKAVVRTFLTHGANVNNPVGRHGTVLQVASLNGHKSVVQLLLKHGADVNMRGGDHETALQAACCNREETVAKLLIQHGADVNVQGGLYGTALEAASHQGIESLVQFLLDQGANVNTLVDQDITRVHFGTALQVASSGGHKGVINLLLDHGADVNTVGGKYGTTLQAASWKGHEGVVQLLLDHGADAATISFPGNKVVLQLLLDNGANVNTLGGQYGTALQAASHRGQEALVQLLLDYGADVNILGGESGTALQAASLSRNEVIVNLLITHGADVNTQAGCFGTALQAASFQGHIALVESLLTLKAASLGGHEAIILLLLDQGNINAPGGIFGTAIQAASYKGHKPVVELLIEKGADVIMQGGKYGTAARAARARNHPSVVQIFIEHGADSSVLLTPVKYPMFPLVIGGNLS</sequence>
<evidence type="ECO:0000256" key="3">
    <source>
        <dbReference type="PROSITE-ProRule" id="PRU00023"/>
    </source>
</evidence>
<dbReference type="InterPro" id="IPR002110">
    <property type="entry name" value="Ankyrin_rpt"/>
</dbReference>
<dbReference type="EMBL" id="JARJLG010000298">
    <property type="protein sequence ID" value="KAJ7718964.1"/>
    <property type="molecule type" value="Genomic_DNA"/>
</dbReference>
<comment type="caution">
    <text evidence="6">The sequence shown here is derived from an EMBL/GenBank/DDBJ whole genome shotgun (WGS) entry which is preliminary data.</text>
</comment>
<dbReference type="Gene3D" id="1.25.40.20">
    <property type="entry name" value="Ankyrin repeat-containing domain"/>
    <property type="match status" value="5"/>
</dbReference>
<feature type="repeat" description="ANK" evidence="3">
    <location>
        <begin position="937"/>
        <end position="969"/>
    </location>
</feature>
<dbReference type="Proteomes" id="UP001215280">
    <property type="component" value="Unassembled WGS sequence"/>
</dbReference>
<feature type="repeat" description="ANK" evidence="3">
    <location>
        <begin position="675"/>
        <end position="707"/>
    </location>
</feature>
<feature type="domain" description="GPI inositol-deacylase winged helix" evidence="4">
    <location>
        <begin position="397"/>
        <end position="476"/>
    </location>
</feature>
<dbReference type="PANTHER" id="PTHR24198:SF165">
    <property type="entry name" value="ANKYRIN REPEAT-CONTAINING PROTEIN-RELATED"/>
    <property type="match status" value="1"/>
</dbReference>
<feature type="repeat" description="ANK" evidence="3">
    <location>
        <begin position="813"/>
        <end position="842"/>
    </location>
</feature>
<dbReference type="PROSITE" id="PS50088">
    <property type="entry name" value="ANK_REPEAT"/>
    <property type="match status" value="12"/>
</dbReference>
<evidence type="ECO:0000259" key="4">
    <source>
        <dbReference type="Pfam" id="PF22939"/>
    </source>
</evidence>
<feature type="repeat" description="ANK" evidence="3">
    <location>
        <begin position="970"/>
        <end position="1002"/>
    </location>
</feature>
<dbReference type="SMART" id="SM00248">
    <property type="entry name" value="ANK"/>
    <property type="match status" value="14"/>
</dbReference>
<feature type="repeat" description="ANK" evidence="3">
    <location>
        <begin position="882"/>
        <end position="914"/>
    </location>
</feature>
<dbReference type="SUPFAM" id="SSF48403">
    <property type="entry name" value="Ankyrin repeat"/>
    <property type="match status" value="2"/>
</dbReference>
<dbReference type="PROSITE" id="PS50297">
    <property type="entry name" value="ANK_REP_REGION"/>
    <property type="match status" value="9"/>
</dbReference>
<keyword evidence="2 3" id="KW-0040">ANK repeat</keyword>
<keyword evidence="1" id="KW-0677">Repeat</keyword>
<gene>
    <name evidence="6" type="ORF">DFH07DRAFT_784774</name>
</gene>
<dbReference type="PANTHER" id="PTHR24198">
    <property type="entry name" value="ANKYRIN REPEAT AND PROTEIN KINASE DOMAIN-CONTAINING PROTEIN"/>
    <property type="match status" value="1"/>
</dbReference>
<evidence type="ECO:0000313" key="7">
    <source>
        <dbReference type="Proteomes" id="UP001215280"/>
    </source>
</evidence>
<feature type="repeat" description="ANK" evidence="3">
    <location>
        <begin position="777"/>
        <end position="809"/>
    </location>
</feature>
<dbReference type="InterPro" id="IPR036770">
    <property type="entry name" value="Ankyrin_rpt-contain_sf"/>
</dbReference>
<accession>A0AAD7MIG2</accession>
<evidence type="ECO:0000256" key="2">
    <source>
        <dbReference type="ARBA" id="ARBA00023043"/>
    </source>
</evidence>
<feature type="repeat" description="ANK" evidence="3">
    <location>
        <begin position="744"/>
        <end position="776"/>
    </location>
</feature>
<evidence type="ECO:0000259" key="5">
    <source>
        <dbReference type="Pfam" id="PF24883"/>
    </source>
</evidence>
<proteinExistence type="predicted"/>
<feature type="repeat" description="ANK" evidence="3">
    <location>
        <begin position="617"/>
        <end position="643"/>
    </location>
</feature>
<dbReference type="InterPro" id="IPR054471">
    <property type="entry name" value="GPIID_WHD"/>
</dbReference>
<evidence type="ECO:0000313" key="6">
    <source>
        <dbReference type="EMBL" id="KAJ7718964.1"/>
    </source>
</evidence>
<name>A0AAD7MIG2_9AGAR</name>
<feature type="repeat" description="ANK" evidence="3">
    <location>
        <begin position="849"/>
        <end position="881"/>
    </location>
</feature>
<dbReference type="Gene3D" id="3.40.50.300">
    <property type="entry name" value="P-loop containing nucleotide triphosphate hydrolases"/>
    <property type="match status" value="1"/>
</dbReference>
<feature type="repeat" description="ANK" evidence="3">
    <location>
        <begin position="711"/>
        <end position="739"/>
    </location>
</feature>
<feature type="domain" description="Nephrocystin 3-like N-terminal" evidence="5">
    <location>
        <begin position="168"/>
        <end position="288"/>
    </location>
</feature>
<feature type="repeat" description="ANK" evidence="3">
    <location>
        <begin position="1056"/>
        <end position="1085"/>
    </location>
</feature>
<reference evidence="6" key="1">
    <citation type="submission" date="2023-03" db="EMBL/GenBank/DDBJ databases">
        <title>Massive genome expansion in bonnet fungi (Mycena s.s.) driven by repeated elements and novel gene families across ecological guilds.</title>
        <authorList>
            <consortium name="Lawrence Berkeley National Laboratory"/>
            <person name="Harder C.B."/>
            <person name="Miyauchi S."/>
            <person name="Viragh M."/>
            <person name="Kuo A."/>
            <person name="Thoen E."/>
            <person name="Andreopoulos B."/>
            <person name="Lu D."/>
            <person name="Skrede I."/>
            <person name="Drula E."/>
            <person name="Henrissat B."/>
            <person name="Morin E."/>
            <person name="Kohler A."/>
            <person name="Barry K."/>
            <person name="LaButti K."/>
            <person name="Morin E."/>
            <person name="Salamov A."/>
            <person name="Lipzen A."/>
            <person name="Mereny Z."/>
            <person name="Hegedus B."/>
            <person name="Baldrian P."/>
            <person name="Stursova M."/>
            <person name="Weitz H."/>
            <person name="Taylor A."/>
            <person name="Grigoriev I.V."/>
            <person name="Nagy L.G."/>
            <person name="Martin F."/>
            <person name="Kauserud H."/>
        </authorList>
    </citation>
    <scope>NUCLEOTIDE SEQUENCE</scope>
    <source>
        <strain evidence="6">CBHHK188m</strain>
    </source>
</reference>
<dbReference type="AlphaFoldDB" id="A0AAD7MIG2"/>
<dbReference type="SUPFAM" id="SSF52540">
    <property type="entry name" value="P-loop containing nucleoside triphosphate hydrolases"/>
    <property type="match status" value="1"/>
</dbReference>
<dbReference type="Pfam" id="PF22939">
    <property type="entry name" value="WHD_GPIID"/>
    <property type="match status" value="1"/>
</dbReference>
<keyword evidence="7" id="KW-1185">Reference proteome</keyword>
<dbReference type="InterPro" id="IPR056884">
    <property type="entry name" value="NPHP3-like_N"/>
</dbReference>
<dbReference type="InterPro" id="IPR027417">
    <property type="entry name" value="P-loop_NTPase"/>
</dbReference>
<feature type="repeat" description="ANK" evidence="3">
    <location>
        <begin position="644"/>
        <end position="676"/>
    </location>
</feature>
<organism evidence="6 7">
    <name type="scientific">Mycena maculata</name>
    <dbReference type="NCBI Taxonomy" id="230809"/>
    <lineage>
        <taxon>Eukaryota</taxon>
        <taxon>Fungi</taxon>
        <taxon>Dikarya</taxon>
        <taxon>Basidiomycota</taxon>
        <taxon>Agaricomycotina</taxon>
        <taxon>Agaricomycetes</taxon>
        <taxon>Agaricomycetidae</taxon>
        <taxon>Agaricales</taxon>
        <taxon>Marasmiineae</taxon>
        <taxon>Mycenaceae</taxon>
        <taxon>Mycena</taxon>
    </lineage>
</organism>
<dbReference type="Pfam" id="PF12796">
    <property type="entry name" value="Ank_2"/>
    <property type="match status" value="6"/>
</dbReference>
<dbReference type="Pfam" id="PF24883">
    <property type="entry name" value="NPHP3_N"/>
    <property type="match status" value="1"/>
</dbReference>